<dbReference type="RefSeq" id="WP_215784346.1">
    <property type="nucleotide sequence ID" value="NZ_JAHKKG010000001.1"/>
</dbReference>
<dbReference type="Proteomes" id="UP001519654">
    <property type="component" value="Unassembled WGS sequence"/>
</dbReference>
<dbReference type="EMBL" id="JAHKKG010000001">
    <property type="protein sequence ID" value="MBU2662393.1"/>
    <property type="molecule type" value="Genomic_DNA"/>
</dbReference>
<comment type="caution">
    <text evidence="1">The sequence shown here is derived from an EMBL/GenBank/DDBJ whole genome shotgun (WGS) entry which is preliminary data.</text>
</comment>
<organism evidence="1 2">
    <name type="scientific">Paractinoplanes bogorensis</name>
    <dbReference type="NCBI Taxonomy" id="1610840"/>
    <lineage>
        <taxon>Bacteria</taxon>
        <taxon>Bacillati</taxon>
        <taxon>Actinomycetota</taxon>
        <taxon>Actinomycetes</taxon>
        <taxon>Micromonosporales</taxon>
        <taxon>Micromonosporaceae</taxon>
        <taxon>Paractinoplanes</taxon>
    </lineage>
</organism>
<gene>
    <name evidence="1" type="ORF">KOI35_02605</name>
</gene>
<evidence type="ECO:0000313" key="2">
    <source>
        <dbReference type="Proteomes" id="UP001519654"/>
    </source>
</evidence>
<keyword evidence="2" id="KW-1185">Reference proteome</keyword>
<accession>A0ABS5YGA3</accession>
<proteinExistence type="predicted"/>
<reference evidence="1 2" key="1">
    <citation type="submission" date="2021-06" db="EMBL/GenBank/DDBJ databases">
        <title>Actinoplanes lichenicola sp. nov., and Actinoplanes ovalisporus sp. nov., isolated from lichen in Thailand.</title>
        <authorList>
            <person name="Saeng-In P."/>
            <person name="Kanchanasin P."/>
            <person name="Yuki M."/>
            <person name="Kudo T."/>
            <person name="Ohkuma M."/>
            <person name="Phongsopitanun W."/>
            <person name="Tanasupawat S."/>
        </authorList>
    </citation>
    <scope>NUCLEOTIDE SEQUENCE [LARGE SCALE GENOMIC DNA]</scope>
    <source>
        <strain evidence="1 2">NBRC 110975</strain>
    </source>
</reference>
<evidence type="ECO:0000313" key="1">
    <source>
        <dbReference type="EMBL" id="MBU2662393.1"/>
    </source>
</evidence>
<name>A0ABS5YGA3_9ACTN</name>
<protein>
    <submittedName>
        <fullName evidence="1">Uncharacterized protein</fullName>
    </submittedName>
</protein>
<sequence length="70" mass="7865">MPMTRCPSWQWSELTANGVPAVAFYMDGEAWSITLLTPRDGRIGAITSFLEPAPFDRFELPRIRPPAGDR</sequence>